<dbReference type="WBParaSite" id="PTRK_0000473300.1">
    <property type="protein sequence ID" value="PTRK_0000473300.1"/>
    <property type="gene ID" value="PTRK_0000473300"/>
</dbReference>
<keyword evidence="2" id="KW-1185">Reference proteome</keyword>
<accession>A0A0N4ZB20</accession>
<evidence type="ECO:0000256" key="1">
    <source>
        <dbReference type="SAM" id="MobiDB-lite"/>
    </source>
</evidence>
<protein>
    <submittedName>
        <fullName evidence="3">Iwr1 domain-containing protein</fullName>
    </submittedName>
</protein>
<organism evidence="2 3">
    <name type="scientific">Parastrongyloides trichosuri</name>
    <name type="common">Possum-specific nematode worm</name>
    <dbReference type="NCBI Taxonomy" id="131310"/>
    <lineage>
        <taxon>Eukaryota</taxon>
        <taxon>Metazoa</taxon>
        <taxon>Ecdysozoa</taxon>
        <taxon>Nematoda</taxon>
        <taxon>Chromadorea</taxon>
        <taxon>Rhabditida</taxon>
        <taxon>Tylenchina</taxon>
        <taxon>Panagrolaimomorpha</taxon>
        <taxon>Strongyloidoidea</taxon>
        <taxon>Strongyloididae</taxon>
        <taxon>Parastrongyloides</taxon>
    </lineage>
</organism>
<evidence type="ECO:0000313" key="2">
    <source>
        <dbReference type="Proteomes" id="UP000038045"/>
    </source>
</evidence>
<name>A0A0N4ZB20_PARTI</name>
<proteinExistence type="predicted"/>
<evidence type="ECO:0000313" key="3">
    <source>
        <dbReference type="WBParaSite" id="PTRK_0000473300.1"/>
    </source>
</evidence>
<reference evidence="3" key="1">
    <citation type="submission" date="2017-02" db="UniProtKB">
        <authorList>
            <consortium name="WormBaseParasite"/>
        </authorList>
    </citation>
    <scope>IDENTIFICATION</scope>
</reference>
<feature type="region of interest" description="Disordered" evidence="1">
    <location>
        <begin position="1"/>
        <end position="31"/>
    </location>
</feature>
<dbReference type="Proteomes" id="UP000038045">
    <property type="component" value="Unplaced"/>
</dbReference>
<sequence length="149" mass="16659">MNLSNDNIRNLKRKGDNSIDPYGNHSDNEVSSKKFCMPSNQATFYNNTSNLLSSTISLASNNDISKYYDVEVMDFQSDDNMEKNEIESKSKSIILTTNNNGDVATCNIKKNDSVDSLDQDMVDVSMKEGRRAYEVDGISDGELADDEMD</sequence>
<dbReference type="AlphaFoldDB" id="A0A0N4ZB20"/>